<evidence type="ECO:0000313" key="2">
    <source>
        <dbReference type="EMBL" id="CCX16485.1"/>
    </source>
</evidence>
<dbReference type="Proteomes" id="UP000018144">
    <property type="component" value="Unassembled WGS sequence"/>
</dbReference>
<dbReference type="EMBL" id="HF936418">
    <property type="protein sequence ID" value="CCX16485.1"/>
    <property type="molecule type" value="Genomic_DNA"/>
</dbReference>
<keyword evidence="1" id="KW-1133">Transmembrane helix</keyword>
<protein>
    <submittedName>
        <fullName evidence="2">Uncharacterized protein</fullName>
    </submittedName>
</protein>
<evidence type="ECO:0000256" key="1">
    <source>
        <dbReference type="SAM" id="Phobius"/>
    </source>
</evidence>
<reference evidence="2 3" key="1">
    <citation type="journal article" date="2013" name="PLoS Genet.">
        <title>The genome and development-dependent transcriptomes of Pyronema confluens: a window into fungal evolution.</title>
        <authorList>
            <person name="Traeger S."/>
            <person name="Altegoer F."/>
            <person name="Freitag M."/>
            <person name="Gabaldon T."/>
            <person name="Kempken F."/>
            <person name="Kumar A."/>
            <person name="Marcet-Houben M."/>
            <person name="Poggeler S."/>
            <person name="Stajich J.E."/>
            <person name="Nowrousian M."/>
        </authorList>
    </citation>
    <scope>NUCLEOTIDE SEQUENCE [LARGE SCALE GENOMIC DNA]</scope>
    <source>
        <strain evidence="3">CBS 100304</strain>
        <tissue evidence="2">Vegetative mycelium</tissue>
    </source>
</reference>
<name>U4LPC4_PYROM</name>
<keyword evidence="1" id="KW-0812">Transmembrane</keyword>
<keyword evidence="3" id="KW-1185">Reference proteome</keyword>
<keyword evidence="1" id="KW-0472">Membrane</keyword>
<organism evidence="2 3">
    <name type="scientific">Pyronema omphalodes (strain CBS 100304)</name>
    <name type="common">Pyronema confluens</name>
    <dbReference type="NCBI Taxonomy" id="1076935"/>
    <lineage>
        <taxon>Eukaryota</taxon>
        <taxon>Fungi</taxon>
        <taxon>Dikarya</taxon>
        <taxon>Ascomycota</taxon>
        <taxon>Pezizomycotina</taxon>
        <taxon>Pezizomycetes</taxon>
        <taxon>Pezizales</taxon>
        <taxon>Pyronemataceae</taxon>
        <taxon>Pyronema</taxon>
    </lineage>
</organism>
<evidence type="ECO:0000313" key="3">
    <source>
        <dbReference type="Proteomes" id="UP000018144"/>
    </source>
</evidence>
<dbReference type="AlphaFoldDB" id="U4LPC4"/>
<feature type="transmembrane region" description="Helical" evidence="1">
    <location>
        <begin position="55"/>
        <end position="75"/>
    </location>
</feature>
<sequence>MCCLSDFCLCSCGCRKFLASSSLLSRNCFHTSLQSTENVVMELKRGLGFCKSGRSVAVCIFLIYVSYFQIQSVVVNSSRTR</sequence>
<gene>
    <name evidence="2" type="ORF">PCON_03128</name>
</gene>
<accession>U4LPC4</accession>
<proteinExistence type="predicted"/>